<dbReference type="PANTHER" id="PTHR30146">
    <property type="entry name" value="LACI-RELATED TRANSCRIPTIONAL REPRESSOR"/>
    <property type="match status" value="1"/>
</dbReference>
<keyword evidence="1" id="KW-0805">Transcription regulation</keyword>
<dbReference type="InterPro" id="IPR010982">
    <property type="entry name" value="Lambda_DNA-bd_dom_sf"/>
</dbReference>
<comment type="caution">
    <text evidence="5">The sequence shown here is derived from an EMBL/GenBank/DDBJ whole genome shotgun (WGS) entry which is preliminary data.</text>
</comment>
<dbReference type="Gene3D" id="3.40.50.2300">
    <property type="match status" value="4"/>
</dbReference>
<feature type="domain" description="HTH lacI-type" evidence="4">
    <location>
        <begin position="3"/>
        <end position="57"/>
    </location>
</feature>
<dbReference type="EMBL" id="JMQA01000047">
    <property type="protein sequence ID" value="KFM94455.1"/>
    <property type="molecule type" value="Genomic_DNA"/>
</dbReference>
<sequence length="383" mass="41535">MKVTINDIAKAANVAKSTVSKVLNDAPSISEATKAKVRAVMREMNYEPSSLATRLAKQKGYNVGLVIDLSRKSDFLNASFYDIIGGVESVIGPLDYELTIGNIEHVGRERFVSRFVLGRKVDGLIMDNSILTPELARELNELNFPYISIGEIPGVAPLCWVDINNRRGAAMLASHLFTRGYRNPAFIGGERGDPMFEARVAGFRDALAAVESARDRANKPGFKPRERAAAAGALREEEIKAAARQKEKAAEAGPFMASGTVLPGYANEANGRRLVRELLALPSVPDAIICMSNLVAFGALEELREQGVSIPDEMGVATFDNRPLAPFTTPPLTCLDMDTFALGAAAGEMLMAQINGLETAPSGRRRWVEPELVVRRSTEKKAT</sequence>
<evidence type="ECO:0000313" key="7">
    <source>
        <dbReference type="Proteomes" id="UP000029278"/>
    </source>
</evidence>
<dbReference type="PROSITE" id="PS50932">
    <property type="entry name" value="HTH_LACI_2"/>
    <property type="match status" value="1"/>
</dbReference>
<dbReference type="CDD" id="cd01392">
    <property type="entry name" value="HTH_LacI"/>
    <property type="match status" value="1"/>
</dbReference>
<dbReference type="Proteomes" id="UP000029278">
    <property type="component" value="Unassembled WGS sequence"/>
</dbReference>
<dbReference type="PANTHER" id="PTHR30146:SF109">
    <property type="entry name" value="HTH-TYPE TRANSCRIPTIONAL REGULATOR GALS"/>
    <property type="match status" value="1"/>
</dbReference>
<gene>
    <name evidence="5" type="ORF">DJ90_1133</name>
    <name evidence="6" type="ORF">GNQ08_00420</name>
</gene>
<dbReference type="Pfam" id="PF00356">
    <property type="entry name" value="LacI"/>
    <property type="match status" value="1"/>
</dbReference>
<dbReference type="InterPro" id="IPR000843">
    <property type="entry name" value="HTH_LacI"/>
</dbReference>
<dbReference type="SUPFAM" id="SSF47413">
    <property type="entry name" value="lambda repressor-like DNA-binding domains"/>
    <property type="match status" value="1"/>
</dbReference>
<dbReference type="RefSeq" id="WP_036618293.1">
    <property type="nucleotide sequence ID" value="NZ_BGML01000004.1"/>
</dbReference>
<dbReference type="EMBL" id="WNZZ01000001">
    <property type="protein sequence ID" value="MUG20906.1"/>
    <property type="molecule type" value="Genomic_DNA"/>
</dbReference>
<name>A0A090YQQ8_PAEMA</name>
<dbReference type="SUPFAM" id="SSF53822">
    <property type="entry name" value="Periplasmic binding protein-like I"/>
    <property type="match status" value="1"/>
</dbReference>
<dbReference type="InterPro" id="IPR028082">
    <property type="entry name" value="Peripla_BP_I"/>
</dbReference>
<dbReference type="GO" id="GO:0000976">
    <property type="term" value="F:transcription cis-regulatory region binding"/>
    <property type="evidence" value="ECO:0007669"/>
    <property type="project" value="TreeGrafter"/>
</dbReference>
<evidence type="ECO:0000256" key="2">
    <source>
        <dbReference type="ARBA" id="ARBA00023125"/>
    </source>
</evidence>
<proteinExistence type="predicted"/>
<evidence type="ECO:0000256" key="3">
    <source>
        <dbReference type="ARBA" id="ARBA00023163"/>
    </source>
</evidence>
<keyword evidence="3" id="KW-0804">Transcription</keyword>
<dbReference type="Pfam" id="PF13377">
    <property type="entry name" value="Peripla_BP_3"/>
    <property type="match status" value="1"/>
</dbReference>
<evidence type="ECO:0000313" key="5">
    <source>
        <dbReference type="EMBL" id="KFM94455.1"/>
    </source>
</evidence>
<evidence type="ECO:0000256" key="1">
    <source>
        <dbReference type="ARBA" id="ARBA00023015"/>
    </source>
</evidence>
<reference evidence="6 8" key="2">
    <citation type="submission" date="2019-11" db="EMBL/GenBank/DDBJ databases">
        <title>Draft genome sequences of five Paenibacillus species of dairy origin.</title>
        <authorList>
            <person name="Olajide A.M."/>
            <person name="Chen S."/>
            <person name="Lapointe G."/>
        </authorList>
    </citation>
    <scope>NUCLEOTIDE SEQUENCE [LARGE SCALE GENOMIC DNA]</scope>
    <source>
        <strain evidence="6 8">3CT49</strain>
    </source>
</reference>
<dbReference type="GO" id="GO:0003700">
    <property type="term" value="F:DNA-binding transcription factor activity"/>
    <property type="evidence" value="ECO:0007669"/>
    <property type="project" value="TreeGrafter"/>
</dbReference>
<reference evidence="5 7" key="1">
    <citation type="submission" date="2014-04" db="EMBL/GenBank/DDBJ databases">
        <authorList>
            <person name="Bishop-Lilly K.A."/>
            <person name="Broomall S.M."/>
            <person name="Chain P.S."/>
            <person name="Chertkov O."/>
            <person name="Coyne S.R."/>
            <person name="Daligault H.E."/>
            <person name="Davenport K.W."/>
            <person name="Erkkila T."/>
            <person name="Frey K.G."/>
            <person name="Gibbons H.S."/>
            <person name="Gu W."/>
            <person name="Jaissle J."/>
            <person name="Johnson S.L."/>
            <person name="Koroleva G.I."/>
            <person name="Ladner J.T."/>
            <person name="Lo C.-C."/>
            <person name="Minogue T.D."/>
            <person name="Munk C."/>
            <person name="Palacios G.F."/>
            <person name="Redden C.L."/>
            <person name="Rosenzweig C.N."/>
            <person name="Scholz M.B."/>
            <person name="Teshima H."/>
            <person name="Xu Y."/>
        </authorList>
    </citation>
    <scope>NUCLEOTIDE SEQUENCE [LARGE SCALE GENOMIC DNA]</scope>
    <source>
        <strain evidence="5 7">8244</strain>
    </source>
</reference>
<dbReference type="HOGENOM" id="CLU_037628_6_2_9"/>
<keyword evidence="7" id="KW-1185">Reference proteome</keyword>
<evidence type="ECO:0000313" key="6">
    <source>
        <dbReference type="EMBL" id="MUG20906.1"/>
    </source>
</evidence>
<evidence type="ECO:0000313" key="8">
    <source>
        <dbReference type="Proteomes" id="UP000442469"/>
    </source>
</evidence>
<organism evidence="5 7">
    <name type="scientific">Paenibacillus macerans</name>
    <name type="common">Bacillus macerans</name>
    <dbReference type="NCBI Taxonomy" id="44252"/>
    <lineage>
        <taxon>Bacteria</taxon>
        <taxon>Bacillati</taxon>
        <taxon>Bacillota</taxon>
        <taxon>Bacilli</taxon>
        <taxon>Bacillales</taxon>
        <taxon>Paenibacillaceae</taxon>
        <taxon>Paenibacillus</taxon>
    </lineage>
</organism>
<dbReference type="AlphaFoldDB" id="A0A090YQQ8"/>
<accession>A0A090YQQ8</accession>
<dbReference type="SMART" id="SM00354">
    <property type="entry name" value="HTH_LACI"/>
    <property type="match status" value="1"/>
</dbReference>
<protein>
    <submittedName>
        <fullName evidence="5">Bacterial regulatory s, lacI family protein</fullName>
    </submittedName>
    <submittedName>
        <fullName evidence="6">LacI family DNA-binding transcriptional regulator</fullName>
    </submittedName>
</protein>
<dbReference type="CDD" id="cd06267">
    <property type="entry name" value="PBP1_LacI_sugar_binding-like"/>
    <property type="match status" value="1"/>
</dbReference>
<dbReference type="PATRIC" id="fig|44252.3.peg.5421"/>
<evidence type="ECO:0000259" key="4">
    <source>
        <dbReference type="PROSITE" id="PS50932"/>
    </source>
</evidence>
<dbReference type="GeneID" id="77010519"/>
<dbReference type="Gene3D" id="1.10.260.40">
    <property type="entry name" value="lambda repressor-like DNA-binding domains"/>
    <property type="match status" value="1"/>
</dbReference>
<keyword evidence="2 6" id="KW-0238">DNA-binding</keyword>
<dbReference type="Proteomes" id="UP000442469">
    <property type="component" value="Unassembled WGS sequence"/>
</dbReference>
<dbReference type="OrthoDB" id="9788209at2"/>
<dbReference type="InterPro" id="IPR046335">
    <property type="entry name" value="LacI/GalR-like_sensor"/>
</dbReference>
<dbReference type="STRING" id="44252.DJ90_1133"/>